<dbReference type="STRING" id="215637.A0A4P9ZQJ2"/>
<evidence type="ECO:0000256" key="1">
    <source>
        <dbReference type="ARBA" id="ARBA00004127"/>
    </source>
</evidence>
<protein>
    <recommendedName>
        <fullName evidence="7">DUF202 domain-containing protein</fullName>
    </recommendedName>
</protein>
<accession>A0A4P9ZQJ2</accession>
<organism evidence="8 9">
    <name type="scientific">Dimargaris cristalligena</name>
    <dbReference type="NCBI Taxonomy" id="215637"/>
    <lineage>
        <taxon>Eukaryota</taxon>
        <taxon>Fungi</taxon>
        <taxon>Fungi incertae sedis</taxon>
        <taxon>Zoopagomycota</taxon>
        <taxon>Kickxellomycotina</taxon>
        <taxon>Dimargaritomycetes</taxon>
        <taxon>Dimargaritales</taxon>
        <taxon>Dimargaritaceae</taxon>
        <taxon>Dimargaris</taxon>
    </lineage>
</organism>
<evidence type="ECO:0000313" key="8">
    <source>
        <dbReference type="EMBL" id="RKP34902.1"/>
    </source>
</evidence>
<dbReference type="InterPro" id="IPR003807">
    <property type="entry name" value="DUF202"/>
</dbReference>
<feature type="transmembrane region" description="Helical" evidence="6">
    <location>
        <begin position="140"/>
        <end position="161"/>
    </location>
</feature>
<evidence type="ECO:0000256" key="2">
    <source>
        <dbReference type="ARBA" id="ARBA00022692"/>
    </source>
</evidence>
<keyword evidence="3 6" id="KW-1133">Transmembrane helix</keyword>
<evidence type="ECO:0000313" key="9">
    <source>
        <dbReference type="Proteomes" id="UP000268162"/>
    </source>
</evidence>
<feature type="compositionally biased region" description="Low complexity" evidence="5">
    <location>
        <begin position="19"/>
        <end position="29"/>
    </location>
</feature>
<feature type="region of interest" description="Disordered" evidence="5">
    <location>
        <begin position="1"/>
        <end position="36"/>
    </location>
</feature>
<dbReference type="GO" id="GO:0012505">
    <property type="term" value="C:endomembrane system"/>
    <property type="evidence" value="ECO:0007669"/>
    <property type="project" value="UniProtKB-SubCell"/>
</dbReference>
<evidence type="ECO:0000256" key="6">
    <source>
        <dbReference type="SAM" id="Phobius"/>
    </source>
</evidence>
<dbReference type="EMBL" id="ML003029">
    <property type="protein sequence ID" value="RKP34902.1"/>
    <property type="molecule type" value="Genomic_DNA"/>
</dbReference>
<reference evidence="9" key="1">
    <citation type="journal article" date="2018" name="Nat. Microbiol.">
        <title>Leveraging single-cell genomics to expand the fungal tree of life.</title>
        <authorList>
            <person name="Ahrendt S.R."/>
            <person name="Quandt C.A."/>
            <person name="Ciobanu D."/>
            <person name="Clum A."/>
            <person name="Salamov A."/>
            <person name="Andreopoulos B."/>
            <person name="Cheng J.F."/>
            <person name="Woyke T."/>
            <person name="Pelin A."/>
            <person name="Henrissat B."/>
            <person name="Reynolds N.K."/>
            <person name="Benny G.L."/>
            <person name="Smith M.E."/>
            <person name="James T.Y."/>
            <person name="Grigoriev I.V."/>
        </authorList>
    </citation>
    <scope>NUCLEOTIDE SEQUENCE [LARGE SCALE GENOMIC DNA]</scope>
    <source>
        <strain evidence="9">RSA 468</strain>
    </source>
</reference>
<evidence type="ECO:0000256" key="4">
    <source>
        <dbReference type="ARBA" id="ARBA00023136"/>
    </source>
</evidence>
<keyword evidence="2 6" id="KW-0812">Transmembrane</keyword>
<name>A0A4P9ZQJ2_9FUNG</name>
<evidence type="ECO:0000256" key="3">
    <source>
        <dbReference type="ARBA" id="ARBA00022989"/>
    </source>
</evidence>
<proteinExistence type="predicted"/>
<dbReference type="AlphaFoldDB" id="A0A4P9ZQJ2"/>
<keyword evidence="4 6" id="KW-0472">Membrane</keyword>
<evidence type="ECO:0000256" key="5">
    <source>
        <dbReference type="SAM" id="MobiDB-lite"/>
    </source>
</evidence>
<gene>
    <name evidence="8" type="ORF">BJ085DRAFT_41397</name>
</gene>
<keyword evidence="9" id="KW-1185">Reference proteome</keyword>
<comment type="subcellular location">
    <subcellularLocation>
        <location evidence="1">Endomembrane system</location>
        <topology evidence="1">Multi-pass membrane protein</topology>
    </subcellularLocation>
</comment>
<sequence>MSHPVASFDSMRTPRARRTSISSQSSARSQQHRSLKNRGIMRSFRGLFRRSKANQESQLALRLQTNLETPAEAAERRRIQELPILPKNFFANERTFLAWLRTSALAGGPGPGYPQLRHHVFWTRANRLTRRETGTYDDRTVTTVVLLVVLIGIAINLGLSLNRDATPPPS</sequence>
<evidence type="ECO:0000259" key="7">
    <source>
        <dbReference type="Pfam" id="PF02656"/>
    </source>
</evidence>
<dbReference type="Pfam" id="PF02656">
    <property type="entry name" value="DUF202"/>
    <property type="match status" value="1"/>
</dbReference>
<dbReference type="Proteomes" id="UP000268162">
    <property type="component" value="Unassembled WGS sequence"/>
</dbReference>
<feature type="domain" description="DUF202" evidence="7">
    <location>
        <begin position="87"/>
        <end position="155"/>
    </location>
</feature>